<reference evidence="2" key="1">
    <citation type="submission" date="2023-05" db="EMBL/GenBank/DDBJ databases">
        <title>Nepenthes gracilis genome sequencing.</title>
        <authorList>
            <person name="Fukushima K."/>
        </authorList>
    </citation>
    <scope>NUCLEOTIDE SEQUENCE</scope>
    <source>
        <strain evidence="2">SING2019-196</strain>
    </source>
</reference>
<sequence>MDEASASAAIVYLLPVSNWEEGVAAGNTPDIKLGAAAESGYGLNSTFPIKESVAWLSSQEARGRNLNNERETRSWEGRKARVSSETGVRTNRSFKETYEKDFFFLVSKTAEKEQVKRWWMLEEKQEEPRGGWP</sequence>
<organism evidence="2 3">
    <name type="scientific">Nepenthes gracilis</name>
    <name type="common">Slender pitcher plant</name>
    <dbReference type="NCBI Taxonomy" id="150966"/>
    <lineage>
        <taxon>Eukaryota</taxon>
        <taxon>Viridiplantae</taxon>
        <taxon>Streptophyta</taxon>
        <taxon>Embryophyta</taxon>
        <taxon>Tracheophyta</taxon>
        <taxon>Spermatophyta</taxon>
        <taxon>Magnoliopsida</taxon>
        <taxon>eudicotyledons</taxon>
        <taxon>Gunneridae</taxon>
        <taxon>Pentapetalae</taxon>
        <taxon>Caryophyllales</taxon>
        <taxon>Nepenthaceae</taxon>
        <taxon>Nepenthes</taxon>
    </lineage>
</organism>
<dbReference type="Proteomes" id="UP001279734">
    <property type="component" value="Unassembled WGS sequence"/>
</dbReference>
<feature type="region of interest" description="Disordered" evidence="1">
    <location>
        <begin position="60"/>
        <end position="82"/>
    </location>
</feature>
<evidence type="ECO:0000256" key="1">
    <source>
        <dbReference type="SAM" id="MobiDB-lite"/>
    </source>
</evidence>
<gene>
    <name evidence="2" type="ORF">Nepgr_016403</name>
</gene>
<comment type="caution">
    <text evidence="2">The sequence shown here is derived from an EMBL/GenBank/DDBJ whole genome shotgun (WGS) entry which is preliminary data.</text>
</comment>
<keyword evidence="3" id="KW-1185">Reference proteome</keyword>
<evidence type="ECO:0000313" key="3">
    <source>
        <dbReference type="Proteomes" id="UP001279734"/>
    </source>
</evidence>
<dbReference type="EMBL" id="BSYO01000014">
    <property type="protein sequence ID" value="GMH14562.1"/>
    <property type="molecule type" value="Genomic_DNA"/>
</dbReference>
<dbReference type="AlphaFoldDB" id="A0AAD3XRA1"/>
<protein>
    <submittedName>
        <fullName evidence="2">Uncharacterized protein</fullName>
    </submittedName>
</protein>
<name>A0AAD3XRA1_NEPGR</name>
<evidence type="ECO:0000313" key="2">
    <source>
        <dbReference type="EMBL" id="GMH14562.1"/>
    </source>
</evidence>
<feature type="compositionally biased region" description="Basic and acidic residues" evidence="1">
    <location>
        <begin position="61"/>
        <end position="79"/>
    </location>
</feature>
<accession>A0AAD3XRA1</accession>
<proteinExistence type="predicted"/>